<dbReference type="SUPFAM" id="SSF46689">
    <property type="entry name" value="Homeodomain-like"/>
    <property type="match status" value="1"/>
</dbReference>
<accession>A0A2T6BD13</accession>
<dbReference type="Pfam" id="PF25601">
    <property type="entry name" value="AAA_lid_14"/>
    <property type="match status" value="1"/>
</dbReference>
<evidence type="ECO:0000256" key="3">
    <source>
        <dbReference type="ARBA" id="ARBA00023015"/>
    </source>
</evidence>
<dbReference type="RefSeq" id="WP_170109695.1">
    <property type="nucleotide sequence ID" value="NZ_QBKR01000024.1"/>
</dbReference>
<dbReference type="Gene3D" id="1.10.10.60">
    <property type="entry name" value="Homeodomain-like"/>
    <property type="match status" value="1"/>
</dbReference>
<evidence type="ECO:0000256" key="1">
    <source>
        <dbReference type="ARBA" id="ARBA00022741"/>
    </source>
</evidence>
<sequence>MRLTKSTWKRFIQEGTLDPSRIEKVIHESWSRCKELKVDPFRDSTDIVLTPKELEKRRNQLDVLITEAKSLMAELKAFLIDHEMIILLIDPDGFILTQEGHRRTMDKAKRMRFIPGAKWTEKTIGTNAIGTCLKTKKPIYVEGYQHFTVSSHDWCCAAAPVKTETGELVGVLDVSGPVGKSHPYLLGIVSTMAASLEEKIKQRFHVIPDLRKSLEDPFFEGVIGTSQAFQETLKLSRKAASVSYPVSLQGESGTGKELVAKYIHRVSSRANGPFVALNCGAIPSHLVESELFGYEEGAFTGARRGGYTGKLRSAHKGTIFLDEVAELSLDTQVALLRYLQEQTVRPVGGNKEYQVDTRVITATHKDLKELVRKGEFREDLFFRLFVLPIQLPPLRERTEDIPYLAEYFFNLFGIQKKLTRESLDILYQYDWPGNIRELKNVLIAASVFVDEEIISPLILTKIIKERSIEPDTPTLPLESRNKALRNALEETHGNISKAAKILGVSRTTLYRWLKEQK</sequence>
<dbReference type="GO" id="GO:0043565">
    <property type="term" value="F:sequence-specific DNA binding"/>
    <property type="evidence" value="ECO:0007669"/>
    <property type="project" value="InterPro"/>
</dbReference>
<evidence type="ECO:0000256" key="2">
    <source>
        <dbReference type="ARBA" id="ARBA00022840"/>
    </source>
</evidence>
<dbReference type="GO" id="GO:0006355">
    <property type="term" value="P:regulation of DNA-templated transcription"/>
    <property type="evidence" value="ECO:0007669"/>
    <property type="project" value="InterPro"/>
</dbReference>
<evidence type="ECO:0000256" key="4">
    <source>
        <dbReference type="ARBA" id="ARBA00023125"/>
    </source>
</evidence>
<keyword evidence="2" id="KW-0067">ATP-binding</keyword>
<dbReference type="PANTHER" id="PTHR32071:SF101">
    <property type="entry name" value="ACETOIN DEHYDROGENASE OPERON TRANSCRIPTIONAL ACTIVATOR ACOR"/>
    <property type="match status" value="1"/>
</dbReference>
<dbReference type="InterPro" id="IPR003018">
    <property type="entry name" value="GAF"/>
</dbReference>
<dbReference type="PRINTS" id="PR01590">
    <property type="entry name" value="HTHFIS"/>
</dbReference>
<dbReference type="SUPFAM" id="SSF52540">
    <property type="entry name" value="P-loop containing nucleoside triphosphate hydrolases"/>
    <property type="match status" value="1"/>
</dbReference>
<protein>
    <submittedName>
        <fullName evidence="7">GAF domain-containing protein</fullName>
    </submittedName>
</protein>
<dbReference type="PROSITE" id="PS00688">
    <property type="entry name" value="SIGMA54_INTERACT_3"/>
    <property type="match status" value="1"/>
</dbReference>
<dbReference type="InterPro" id="IPR029016">
    <property type="entry name" value="GAF-like_dom_sf"/>
</dbReference>
<dbReference type="CDD" id="cd00009">
    <property type="entry name" value="AAA"/>
    <property type="match status" value="1"/>
</dbReference>
<feature type="domain" description="Sigma-54 factor interaction" evidence="6">
    <location>
        <begin position="222"/>
        <end position="447"/>
    </location>
</feature>
<dbReference type="Pfam" id="PF02954">
    <property type="entry name" value="HTH_8"/>
    <property type="match status" value="1"/>
</dbReference>
<keyword evidence="4" id="KW-0238">DNA-binding</keyword>
<evidence type="ECO:0000259" key="6">
    <source>
        <dbReference type="PROSITE" id="PS50045"/>
    </source>
</evidence>
<gene>
    <name evidence="7" type="ORF">C8P63_1249</name>
</gene>
<dbReference type="InterPro" id="IPR003593">
    <property type="entry name" value="AAA+_ATPase"/>
</dbReference>
<dbReference type="Gene3D" id="1.10.8.60">
    <property type="match status" value="1"/>
</dbReference>
<dbReference type="InterPro" id="IPR025944">
    <property type="entry name" value="Sigma_54_int_dom_CS"/>
</dbReference>
<dbReference type="Gene3D" id="3.30.450.40">
    <property type="match status" value="1"/>
</dbReference>
<dbReference type="InterPro" id="IPR002197">
    <property type="entry name" value="HTH_Fis"/>
</dbReference>
<comment type="caution">
    <text evidence="7">The sequence shown here is derived from an EMBL/GenBank/DDBJ whole genome shotgun (WGS) entry which is preliminary data.</text>
</comment>
<dbReference type="FunFam" id="3.40.50.300:FF:000006">
    <property type="entry name" value="DNA-binding transcriptional regulator NtrC"/>
    <property type="match status" value="1"/>
</dbReference>
<proteinExistence type="predicted"/>
<dbReference type="Pfam" id="PF01590">
    <property type="entry name" value="GAF"/>
    <property type="match status" value="1"/>
</dbReference>
<dbReference type="PROSITE" id="PS00676">
    <property type="entry name" value="SIGMA54_INTERACT_2"/>
    <property type="match status" value="1"/>
</dbReference>
<keyword evidence="1" id="KW-0547">Nucleotide-binding</keyword>
<dbReference type="Gene3D" id="3.40.50.300">
    <property type="entry name" value="P-loop containing nucleotide triphosphate hydrolases"/>
    <property type="match status" value="1"/>
</dbReference>
<dbReference type="InterPro" id="IPR002078">
    <property type="entry name" value="Sigma_54_int"/>
</dbReference>
<name>A0A2T6BD13_9BACL</name>
<dbReference type="SMART" id="SM00382">
    <property type="entry name" value="AAA"/>
    <property type="match status" value="1"/>
</dbReference>
<keyword evidence="3" id="KW-0805">Transcription regulation</keyword>
<organism evidence="7 8">
    <name type="scientific">Melghirimyces profundicolus</name>
    <dbReference type="NCBI Taxonomy" id="1242148"/>
    <lineage>
        <taxon>Bacteria</taxon>
        <taxon>Bacillati</taxon>
        <taxon>Bacillota</taxon>
        <taxon>Bacilli</taxon>
        <taxon>Bacillales</taxon>
        <taxon>Thermoactinomycetaceae</taxon>
        <taxon>Melghirimyces</taxon>
    </lineage>
</organism>
<dbReference type="Pfam" id="PF00158">
    <property type="entry name" value="Sigma54_activat"/>
    <property type="match status" value="1"/>
</dbReference>
<reference evidence="7 8" key="1">
    <citation type="submission" date="2018-04" db="EMBL/GenBank/DDBJ databases">
        <title>Genomic Encyclopedia of Archaeal and Bacterial Type Strains, Phase II (KMG-II): from individual species to whole genera.</title>
        <authorList>
            <person name="Goeker M."/>
        </authorList>
    </citation>
    <scope>NUCLEOTIDE SEQUENCE [LARGE SCALE GENOMIC DNA]</scope>
    <source>
        <strain evidence="7 8">DSM 45787</strain>
    </source>
</reference>
<dbReference type="EMBL" id="QBKR01000024">
    <property type="protein sequence ID" value="PTX53953.1"/>
    <property type="molecule type" value="Genomic_DNA"/>
</dbReference>
<dbReference type="PROSITE" id="PS50045">
    <property type="entry name" value="SIGMA54_INTERACT_4"/>
    <property type="match status" value="1"/>
</dbReference>
<evidence type="ECO:0000313" key="7">
    <source>
        <dbReference type="EMBL" id="PTX53953.1"/>
    </source>
</evidence>
<dbReference type="InterPro" id="IPR025943">
    <property type="entry name" value="Sigma_54_int_dom_ATP-bd_2"/>
</dbReference>
<evidence type="ECO:0000256" key="5">
    <source>
        <dbReference type="ARBA" id="ARBA00023163"/>
    </source>
</evidence>
<dbReference type="GO" id="GO:0005524">
    <property type="term" value="F:ATP binding"/>
    <property type="evidence" value="ECO:0007669"/>
    <property type="project" value="UniProtKB-KW"/>
</dbReference>
<dbReference type="PANTHER" id="PTHR32071">
    <property type="entry name" value="TRANSCRIPTIONAL REGULATORY PROTEIN"/>
    <property type="match status" value="1"/>
</dbReference>
<dbReference type="InterPro" id="IPR009057">
    <property type="entry name" value="Homeodomain-like_sf"/>
</dbReference>
<keyword evidence="8" id="KW-1185">Reference proteome</keyword>
<dbReference type="InterPro" id="IPR058031">
    <property type="entry name" value="AAA_lid_NorR"/>
</dbReference>
<dbReference type="Proteomes" id="UP000244240">
    <property type="component" value="Unassembled WGS sequence"/>
</dbReference>
<dbReference type="InterPro" id="IPR027417">
    <property type="entry name" value="P-loop_NTPase"/>
</dbReference>
<evidence type="ECO:0000313" key="8">
    <source>
        <dbReference type="Proteomes" id="UP000244240"/>
    </source>
</evidence>
<dbReference type="AlphaFoldDB" id="A0A2T6BD13"/>
<keyword evidence="5" id="KW-0804">Transcription</keyword>